<evidence type="ECO:0000256" key="4">
    <source>
        <dbReference type="ARBA" id="ARBA00022679"/>
    </source>
</evidence>
<evidence type="ECO:0000259" key="6">
    <source>
        <dbReference type="PROSITE" id="PS50404"/>
    </source>
</evidence>
<organism evidence="8 9">
    <name type="scientific">Nezara viridula</name>
    <name type="common">Southern green stink bug</name>
    <name type="synonym">Cimex viridulus</name>
    <dbReference type="NCBI Taxonomy" id="85310"/>
    <lineage>
        <taxon>Eukaryota</taxon>
        <taxon>Metazoa</taxon>
        <taxon>Ecdysozoa</taxon>
        <taxon>Arthropoda</taxon>
        <taxon>Hexapoda</taxon>
        <taxon>Insecta</taxon>
        <taxon>Pterygota</taxon>
        <taxon>Neoptera</taxon>
        <taxon>Paraneoptera</taxon>
        <taxon>Hemiptera</taxon>
        <taxon>Heteroptera</taxon>
        <taxon>Panheteroptera</taxon>
        <taxon>Pentatomomorpha</taxon>
        <taxon>Pentatomoidea</taxon>
        <taxon>Pentatomidae</taxon>
        <taxon>Pentatominae</taxon>
        <taxon>Nezara</taxon>
    </lineage>
</organism>
<sequence length="231" mass="27155">MTIQFYYDILSQPCRTLYLFLKLNNLSFNKHVINLAKGHHRTEEFKKINPISLVPFIEENGVILRESVGIMRYLCREKNIPDHWYPKDHKSQAKIDEFIEWHHIGLRFPLTMFFRVCHLEPLLTGKEPLKSDVEWSISGMKISCNVMENFWLSNDRKFLFGDHLTIADLLAAMEIEQPRMCGYDPRNGRPKLTAYMNNIRAETNPYYDEACELLNSISAKKLSKQEIKSNL</sequence>
<protein>
    <submittedName>
        <fullName evidence="8">Uncharacterized protein</fullName>
    </submittedName>
</protein>
<dbReference type="PANTHER" id="PTHR43917">
    <property type="match status" value="1"/>
</dbReference>
<comment type="similarity">
    <text evidence="2">Belongs to the GST superfamily. Theta family.</text>
</comment>
<proteinExistence type="inferred from homology"/>
<dbReference type="GO" id="GO:0006749">
    <property type="term" value="P:glutathione metabolic process"/>
    <property type="evidence" value="ECO:0007669"/>
    <property type="project" value="TreeGrafter"/>
</dbReference>
<dbReference type="Gene3D" id="1.20.1050.10">
    <property type="match status" value="1"/>
</dbReference>
<dbReference type="PROSITE" id="PS50405">
    <property type="entry name" value="GST_CTER"/>
    <property type="match status" value="1"/>
</dbReference>
<feature type="domain" description="GST C-terminal" evidence="7">
    <location>
        <begin position="88"/>
        <end position="231"/>
    </location>
</feature>
<dbReference type="Proteomes" id="UP001152798">
    <property type="component" value="Chromosome 6"/>
</dbReference>
<dbReference type="AlphaFoldDB" id="A0A9P0HPL4"/>
<dbReference type="Gene3D" id="3.40.30.10">
    <property type="entry name" value="Glutaredoxin"/>
    <property type="match status" value="1"/>
</dbReference>
<dbReference type="InterPro" id="IPR040077">
    <property type="entry name" value="GST_C_Theta"/>
</dbReference>
<keyword evidence="9" id="KW-1185">Reference proteome</keyword>
<dbReference type="Pfam" id="PF00043">
    <property type="entry name" value="GST_C"/>
    <property type="match status" value="1"/>
</dbReference>
<dbReference type="InterPro" id="IPR051369">
    <property type="entry name" value="GST_Theta"/>
</dbReference>
<dbReference type="PROSITE" id="PS50404">
    <property type="entry name" value="GST_NTER"/>
    <property type="match status" value="1"/>
</dbReference>
<evidence type="ECO:0000256" key="1">
    <source>
        <dbReference type="ARBA" id="ARBA00004496"/>
    </source>
</evidence>
<keyword evidence="3" id="KW-0963">Cytoplasm</keyword>
<dbReference type="SFLD" id="SFLDG00358">
    <property type="entry name" value="Main_(cytGST)"/>
    <property type="match status" value="1"/>
</dbReference>
<dbReference type="CDD" id="cd03183">
    <property type="entry name" value="GST_C_Theta"/>
    <property type="match status" value="1"/>
</dbReference>
<evidence type="ECO:0000256" key="2">
    <source>
        <dbReference type="ARBA" id="ARBA00009899"/>
    </source>
</evidence>
<dbReference type="InterPro" id="IPR004045">
    <property type="entry name" value="Glutathione_S-Trfase_N"/>
</dbReference>
<evidence type="ECO:0000313" key="9">
    <source>
        <dbReference type="Proteomes" id="UP001152798"/>
    </source>
</evidence>
<feature type="domain" description="GST N-terminal" evidence="6">
    <location>
        <begin position="1"/>
        <end position="82"/>
    </location>
</feature>
<dbReference type="FunFam" id="1.20.1050.10:FF:000039">
    <property type="entry name" value="Glutathione S-transferase theta-1"/>
    <property type="match status" value="1"/>
</dbReference>
<dbReference type="PANTHER" id="PTHR43917:SF8">
    <property type="entry name" value="GH16740P-RELATED"/>
    <property type="match status" value="1"/>
</dbReference>
<evidence type="ECO:0000313" key="8">
    <source>
        <dbReference type="EMBL" id="CAH1405487.1"/>
    </source>
</evidence>
<dbReference type="OrthoDB" id="422574at2759"/>
<accession>A0A9P0HPL4</accession>
<keyword evidence="4" id="KW-0808">Transferase</keyword>
<dbReference type="InterPro" id="IPR036282">
    <property type="entry name" value="Glutathione-S-Trfase_C_sf"/>
</dbReference>
<dbReference type="InterPro" id="IPR004046">
    <property type="entry name" value="GST_C"/>
</dbReference>
<dbReference type="SUPFAM" id="SSF47616">
    <property type="entry name" value="GST C-terminal domain-like"/>
    <property type="match status" value="1"/>
</dbReference>
<evidence type="ECO:0000256" key="5">
    <source>
        <dbReference type="ARBA" id="ARBA00047960"/>
    </source>
</evidence>
<dbReference type="SUPFAM" id="SSF52833">
    <property type="entry name" value="Thioredoxin-like"/>
    <property type="match status" value="1"/>
</dbReference>
<evidence type="ECO:0000256" key="3">
    <source>
        <dbReference type="ARBA" id="ARBA00022490"/>
    </source>
</evidence>
<dbReference type="InterPro" id="IPR040079">
    <property type="entry name" value="Glutathione_S-Trfase"/>
</dbReference>
<dbReference type="InterPro" id="IPR010987">
    <property type="entry name" value="Glutathione-S-Trfase_C-like"/>
</dbReference>
<gene>
    <name evidence="8" type="ORF">NEZAVI_LOCUS13693</name>
</gene>
<evidence type="ECO:0000259" key="7">
    <source>
        <dbReference type="PROSITE" id="PS50405"/>
    </source>
</evidence>
<dbReference type="EMBL" id="OV725082">
    <property type="protein sequence ID" value="CAH1405487.1"/>
    <property type="molecule type" value="Genomic_DNA"/>
</dbReference>
<dbReference type="GO" id="GO:0005737">
    <property type="term" value="C:cytoplasm"/>
    <property type="evidence" value="ECO:0007669"/>
    <property type="project" value="UniProtKB-SubCell"/>
</dbReference>
<dbReference type="InterPro" id="IPR036249">
    <property type="entry name" value="Thioredoxin-like_sf"/>
</dbReference>
<dbReference type="GO" id="GO:0004364">
    <property type="term" value="F:glutathione transferase activity"/>
    <property type="evidence" value="ECO:0007669"/>
    <property type="project" value="UniProtKB-EC"/>
</dbReference>
<name>A0A9P0HPL4_NEZVI</name>
<comment type="catalytic activity">
    <reaction evidence="5">
        <text>RX + glutathione = an S-substituted glutathione + a halide anion + H(+)</text>
        <dbReference type="Rhea" id="RHEA:16437"/>
        <dbReference type="ChEBI" id="CHEBI:15378"/>
        <dbReference type="ChEBI" id="CHEBI:16042"/>
        <dbReference type="ChEBI" id="CHEBI:17792"/>
        <dbReference type="ChEBI" id="CHEBI:57925"/>
        <dbReference type="ChEBI" id="CHEBI:90779"/>
        <dbReference type="EC" id="2.5.1.18"/>
    </reaction>
</comment>
<dbReference type="SFLD" id="SFLDS00019">
    <property type="entry name" value="Glutathione_Transferase_(cytos"/>
    <property type="match status" value="1"/>
</dbReference>
<dbReference type="Pfam" id="PF13409">
    <property type="entry name" value="GST_N_2"/>
    <property type="match status" value="1"/>
</dbReference>
<reference evidence="8" key="1">
    <citation type="submission" date="2022-01" db="EMBL/GenBank/DDBJ databases">
        <authorList>
            <person name="King R."/>
        </authorList>
    </citation>
    <scope>NUCLEOTIDE SEQUENCE</scope>
</reference>
<comment type="subcellular location">
    <subcellularLocation>
        <location evidence="1">Cytoplasm</location>
    </subcellularLocation>
</comment>